<dbReference type="Proteomes" id="UP000887576">
    <property type="component" value="Unplaced"/>
</dbReference>
<evidence type="ECO:0000313" key="2">
    <source>
        <dbReference type="WBParaSite" id="JU765_v2.g4774.t1"/>
    </source>
</evidence>
<proteinExistence type="predicted"/>
<reference evidence="2" key="1">
    <citation type="submission" date="2022-11" db="UniProtKB">
        <authorList>
            <consortium name="WormBaseParasite"/>
        </authorList>
    </citation>
    <scope>IDENTIFICATION</scope>
</reference>
<organism evidence="1 2">
    <name type="scientific">Panagrolaimus sp. JU765</name>
    <dbReference type="NCBI Taxonomy" id="591449"/>
    <lineage>
        <taxon>Eukaryota</taxon>
        <taxon>Metazoa</taxon>
        <taxon>Ecdysozoa</taxon>
        <taxon>Nematoda</taxon>
        <taxon>Chromadorea</taxon>
        <taxon>Rhabditida</taxon>
        <taxon>Tylenchina</taxon>
        <taxon>Panagrolaimomorpha</taxon>
        <taxon>Panagrolaimoidea</taxon>
        <taxon>Panagrolaimidae</taxon>
        <taxon>Panagrolaimus</taxon>
    </lineage>
</organism>
<name>A0AC34R9H6_9BILA</name>
<protein>
    <submittedName>
        <fullName evidence="2">Protein kinase domain-containing protein</fullName>
    </submittedName>
</protein>
<sequence>MADELIKFKPGKVVCSKWRILEMLGAGGCGAVYEVAATDRKNFTAALKVEANNIEDGGVLKLEAEVLMKLKMRHNVIRLIDAGKRIKYSFIVMTLCGPDLMFLKRIKGNNNLKRDPDRFSEETTMRIGVHALFAIKQLHEIGYTHRDVKPGNMVVGLHGRDARVIFLIDYGMVRSFVSKDENNNSGIRKPRRKVLLRGTLRYCSINVHKRLEQGRVDDLWSLLYMLTECYVGLPWSDEKLFSRCPIEFRAISDHLKTLKYDSRPDYKLVYDCFMKGVKRLKTNFSSAYDWEEENDLNDPVHTALSITERKKVLSKEELEWKLYPSTHPKRFEENLLGF</sequence>
<accession>A0AC34R9H6</accession>
<dbReference type="WBParaSite" id="JU765_v2.g4774.t1">
    <property type="protein sequence ID" value="JU765_v2.g4774.t1"/>
    <property type="gene ID" value="JU765_v2.g4774"/>
</dbReference>
<evidence type="ECO:0000313" key="1">
    <source>
        <dbReference type="Proteomes" id="UP000887576"/>
    </source>
</evidence>